<proteinExistence type="predicted"/>
<organism evidence="1 2">
    <name type="scientific">Rhododendron molle</name>
    <name type="common">Chinese azalea</name>
    <name type="synonym">Azalea mollis</name>
    <dbReference type="NCBI Taxonomy" id="49168"/>
    <lineage>
        <taxon>Eukaryota</taxon>
        <taxon>Viridiplantae</taxon>
        <taxon>Streptophyta</taxon>
        <taxon>Embryophyta</taxon>
        <taxon>Tracheophyta</taxon>
        <taxon>Spermatophyta</taxon>
        <taxon>Magnoliopsida</taxon>
        <taxon>eudicotyledons</taxon>
        <taxon>Gunneridae</taxon>
        <taxon>Pentapetalae</taxon>
        <taxon>asterids</taxon>
        <taxon>Ericales</taxon>
        <taxon>Ericaceae</taxon>
        <taxon>Ericoideae</taxon>
        <taxon>Rhodoreae</taxon>
        <taxon>Rhododendron</taxon>
    </lineage>
</organism>
<sequence length="105" mass="11968">MGVVLYPLITPGTHCNTPFGKQKGRGYSLHPAFHYTTLYRLRGCWRRAPFDQPLRNTPKSPSFLDECTPPNPSFPPRGTHFLSQFVAAVVVRRDEGLWRFGCFSI</sequence>
<keyword evidence="2" id="KW-1185">Reference proteome</keyword>
<dbReference type="Proteomes" id="UP001062846">
    <property type="component" value="Chromosome 3"/>
</dbReference>
<gene>
    <name evidence="1" type="ORF">RHMOL_Rhmol03G0208200</name>
</gene>
<accession>A0ACC0PI55</accession>
<reference evidence="1" key="1">
    <citation type="submission" date="2022-02" db="EMBL/GenBank/DDBJ databases">
        <title>Plant Genome Project.</title>
        <authorList>
            <person name="Zhang R.-G."/>
        </authorList>
    </citation>
    <scope>NUCLEOTIDE SEQUENCE</scope>
    <source>
        <strain evidence="1">AT1</strain>
    </source>
</reference>
<name>A0ACC0PI55_RHOML</name>
<evidence type="ECO:0000313" key="1">
    <source>
        <dbReference type="EMBL" id="KAI8564774.1"/>
    </source>
</evidence>
<comment type="caution">
    <text evidence="1">The sequence shown here is derived from an EMBL/GenBank/DDBJ whole genome shotgun (WGS) entry which is preliminary data.</text>
</comment>
<dbReference type="EMBL" id="CM046390">
    <property type="protein sequence ID" value="KAI8564774.1"/>
    <property type="molecule type" value="Genomic_DNA"/>
</dbReference>
<protein>
    <submittedName>
        <fullName evidence="1">Uncharacterized protein</fullName>
    </submittedName>
</protein>
<evidence type="ECO:0000313" key="2">
    <source>
        <dbReference type="Proteomes" id="UP001062846"/>
    </source>
</evidence>